<dbReference type="Proteomes" id="UP000001798">
    <property type="component" value="Chromosome 7"/>
</dbReference>
<dbReference type="VEuPathDB" id="FungiDB:Bcin07g04240"/>
<evidence type="ECO:0000313" key="2">
    <source>
        <dbReference type="Proteomes" id="UP000001798"/>
    </source>
</evidence>
<proteinExistence type="predicted"/>
<keyword evidence="2" id="KW-1185">Reference proteome</keyword>
<dbReference type="GeneID" id="5434704"/>
<reference evidence="1 2" key="1">
    <citation type="journal article" date="2011" name="PLoS Genet.">
        <title>Genomic analysis of the necrotrophic fungal pathogens Sclerotinia sclerotiorum and Botrytis cinerea.</title>
        <authorList>
            <person name="Amselem J."/>
            <person name="Cuomo C.A."/>
            <person name="van Kan J.A."/>
            <person name="Viaud M."/>
            <person name="Benito E.P."/>
            <person name="Couloux A."/>
            <person name="Coutinho P.M."/>
            <person name="de Vries R.P."/>
            <person name="Dyer P.S."/>
            <person name="Fillinger S."/>
            <person name="Fournier E."/>
            <person name="Gout L."/>
            <person name="Hahn M."/>
            <person name="Kohn L."/>
            <person name="Lapalu N."/>
            <person name="Plummer K.M."/>
            <person name="Pradier J.M."/>
            <person name="Quevillon E."/>
            <person name="Sharon A."/>
            <person name="Simon A."/>
            <person name="ten Have A."/>
            <person name="Tudzynski B."/>
            <person name="Tudzynski P."/>
            <person name="Wincker P."/>
            <person name="Andrew M."/>
            <person name="Anthouard V."/>
            <person name="Beever R.E."/>
            <person name="Beffa R."/>
            <person name="Benoit I."/>
            <person name="Bouzid O."/>
            <person name="Brault B."/>
            <person name="Chen Z."/>
            <person name="Choquer M."/>
            <person name="Collemare J."/>
            <person name="Cotton P."/>
            <person name="Danchin E.G."/>
            <person name="Da Silva C."/>
            <person name="Gautier A."/>
            <person name="Giraud C."/>
            <person name="Giraud T."/>
            <person name="Gonzalez C."/>
            <person name="Grossetete S."/>
            <person name="Guldener U."/>
            <person name="Henrissat B."/>
            <person name="Howlett B.J."/>
            <person name="Kodira C."/>
            <person name="Kretschmer M."/>
            <person name="Lappartient A."/>
            <person name="Leroch M."/>
            <person name="Levis C."/>
            <person name="Mauceli E."/>
            <person name="Neuveglise C."/>
            <person name="Oeser B."/>
            <person name="Pearson M."/>
            <person name="Poulain J."/>
            <person name="Poussereau N."/>
            <person name="Quesneville H."/>
            <person name="Rascle C."/>
            <person name="Schumacher J."/>
            <person name="Segurens B."/>
            <person name="Sexton A."/>
            <person name="Silva E."/>
            <person name="Sirven C."/>
            <person name="Soanes D.M."/>
            <person name="Talbot N.J."/>
            <person name="Templeton M."/>
            <person name="Yandava C."/>
            <person name="Yarden O."/>
            <person name="Zeng Q."/>
            <person name="Rollins J.A."/>
            <person name="Lebrun M.H."/>
            <person name="Dickman M."/>
        </authorList>
    </citation>
    <scope>NUCLEOTIDE SEQUENCE [LARGE SCALE GENOMIC DNA]</scope>
    <source>
        <strain evidence="1 2">B05.10</strain>
    </source>
</reference>
<dbReference type="EMBL" id="CP009811">
    <property type="protein sequence ID" value="ATZ51866.1"/>
    <property type="molecule type" value="Genomic_DNA"/>
</dbReference>
<name>A0A384JMQ1_BOTFB</name>
<dbReference type="OrthoDB" id="3524263at2759"/>
<protein>
    <submittedName>
        <fullName evidence="1">Uncharacterized protein</fullName>
    </submittedName>
</protein>
<dbReference type="AlphaFoldDB" id="A0A384JMQ1"/>
<reference evidence="1 2" key="3">
    <citation type="journal article" date="2017" name="Mol. Plant Pathol.">
        <title>A gapless genome sequence of the fungus Botrytis cinerea.</title>
        <authorList>
            <person name="Van Kan J.A."/>
            <person name="Stassen J.H."/>
            <person name="Mosbach A."/>
            <person name="Van Der Lee T.A."/>
            <person name="Faino L."/>
            <person name="Farmer A.D."/>
            <person name="Papasotiriou D.G."/>
            <person name="Zhou S."/>
            <person name="Seidl M.F."/>
            <person name="Cottam E."/>
            <person name="Edel D."/>
            <person name="Hahn M."/>
            <person name="Schwartz D.C."/>
            <person name="Dietrich R.A."/>
            <person name="Widdison S."/>
            <person name="Scalliet G."/>
        </authorList>
    </citation>
    <scope>NUCLEOTIDE SEQUENCE [LARGE SCALE GENOMIC DNA]</scope>
    <source>
        <strain evidence="1 2">B05.10</strain>
    </source>
</reference>
<gene>
    <name evidence="1" type="ORF">BCIN_07g04240</name>
</gene>
<dbReference type="OMA" id="VECFINP"/>
<sequence length="247" mass="28211">MSTYYHGALKVECFINPQSEARWHLAAPASGIHLASTRDDSPLPPPSSESSWLTVNKRGRGYLMCLASGKQIRLKRRNFCFSTHQRLSFKYTASEKYLEGRELSGKYTWKYQKTTMQYFLTKEGEMRVYAMMAFDPNCFNGVSGKFRMYDKCNIVTSGEPFDNAEGELDTFIYLSILEMLLYQENKTLGFHAGGKTREDDVMDCGCVCHCIPGKCTWTKFGAKMKDIFNVTVREVNEDEKDLPAYSA</sequence>
<organism evidence="1 2">
    <name type="scientific">Botryotinia fuckeliana (strain B05.10)</name>
    <name type="common">Noble rot fungus</name>
    <name type="synonym">Botrytis cinerea</name>
    <dbReference type="NCBI Taxonomy" id="332648"/>
    <lineage>
        <taxon>Eukaryota</taxon>
        <taxon>Fungi</taxon>
        <taxon>Dikarya</taxon>
        <taxon>Ascomycota</taxon>
        <taxon>Pezizomycotina</taxon>
        <taxon>Leotiomycetes</taxon>
        <taxon>Helotiales</taxon>
        <taxon>Sclerotiniaceae</taxon>
        <taxon>Botrytis</taxon>
    </lineage>
</organism>
<dbReference type="KEGG" id="bfu:BCIN_07g04240"/>
<reference evidence="1 2" key="2">
    <citation type="journal article" date="2012" name="Eukaryot. Cell">
        <title>Genome update of Botrytis cinerea strains B05.10 and T4.</title>
        <authorList>
            <person name="Staats M."/>
            <person name="van Kan J.A."/>
        </authorList>
    </citation>
    <scope>NUCLEOTIDE SEQUENCE [LARGE SCALE GENOMIC DNA]</scope>
    <source>
        <strain evidence="1 2">B05.10</strain>
    </source>
</reference>
<evidence type="ECO:0000313" key="1">
    <source>
        <dbReference type="EMBL" id="ATZ51866.1"/>
    </source>
</evidence>
<dbReference type="RefSeq" id="XP_001554152.1">
    <property type="nucleotide sequence ID" value="XM_001554102.2"/>
</dbReference>
<accession>A0A384JMQ1</accession>